<reference evidence="3" key="2">
    <citation type="submission" date="2025-08" db="UniProtKB">
        <authorList>
            <consortium name="RefSeq"/>
        </authorList>
    </citation>
    <scope>IDENTIFICATION</scope>
    <source>
        <tissue evidence="3">Tongue muscle</tissue>
    </source>
</reference>
<keyword evidence="2" id="KW-1185">Reference proteome</keyword>
<dbReference type="GeneID" id="110123178"/>
<protein>
    <submittedName>
        <fullName evidence="3">Uncharacterized protein</fullName>
    </submittedName>
</protein>
<evidence type="ECO:0000256" key="1">
    <source>
        <dbReference type="SAM" id="MobiDB-lite"/>
    </source>
</evidence>
<feature type="compositionally biased region" description="Basic and acidic residues" evidence="1">
    <location>
        <begin position="37"/>
        <end position="48"/>
    </location>
</feature>
<reference evidence="2" key="1">
    <citation type="journal article" date="2022" name="J. Hered.">
        <title>A De Novo Chromosome-Level Genome Assembly of the White-Tailed Deer, Odocoileus Virginianus.</title>
        <authorList>
            <person name="London E.W."/>
            <person name="Roca A.L."/>
            <person name="Novakofski J.E."/>
            <person name="Mateus-Pinilla N.E."/>
        </authorList>
    </citation>
    <scope>NUCLEOTIDE SEQUENCE [LARGE SCALE GENOMIC DNA]</scope>
</reference>
<evidence type="ECO:0000313" key="2">
    <source>
        <dbReference type="Proteomes" id="UP001652640"/>
    </source>
</evidence>
<name>A0ABM4ISG7_ODOVR</name>
<accession>A0ABM4ISG7</accession>
<sequence>MKNSSGNYGPPRGKGHAGPVGAPRRSSPSPPTAGGPCKDDASGSRERWVSAPAGRSLMAALQEWSSWRYKDSFFRLILKRGSHKLLQKVQVGRNPAFGWVLEVLLGQAGHIRCDCGESRRSPHTRFPCSPAAPAMQNVVLPPSHVRPLRLSQSHFLTGKNLGVGCHFHLQGIFSTEGSNRHLLYRLRCRRILNSLSHPETVYKVGMKNHYAM</sequence>
<evidence type="ECO:0000313" key="3">
    <source>
        <dbReference type="RefSeq" id="XP_070330756.1"/>
    </source>
</evidence>
<dbReference type="Proteomes" id="UP001652640">
    <property type="component" value="Chromosome 12"/>
</dbReference>
<organism evidence="2 3">
    <name type="scientific">Odocoileus virginianus</name>
    <name type="common">White-tailed deer</name>
    <dbReference type="NCBI Taxonomy" id="9874"/>
    <lineage>
        <taxon>Eukaryota</taxon>
        <taxon>Metazoa</taxon>
        <taxon>Chordata</taxon>
        <taxon>Craniata</taxon>
        <taxon>Vertebrata</taxon>
        <taxon>Euteleostomi</taxon>
        <taxon>Mammalia</taxon>
        <taxon>Eutheria</taxon>
        <taxon>Laurasiatheria</taxon>
        <taxon>Artiodactyla</taxon>
        <taxon>Ruminantia</taxon>
        <taxon>Pecora</taxon>
        <taxon>Cervidae</taxon>
        <taxon>Odocoileinae</taxon>
        <taxon>Odocoileus</taxon>
    </lineage>
</organism>
<feature type="region of interest" description="Disordered" evidence="1">
    <location>
        <begin position="1"/>
        <end position="48"/>
    </location>
</feature>
<proteinExistence type="predicted"/>
<dbReference type="RefSeq" id="XP_070330756.1">
    <property type="nucleotide sequence ID" value="XM_070474655.1"/>
</dbReference>
<gene>
    <name evidence="3" type="primary">LOC110123178</name>
</gene>